<sequence length="329" mass="36137">MVKNWLITGGCGFIGTSLIRQLVEGGHRIRVLDNLSIGSREDLASVCRFIEVSSSLPMPKFTQDKVELVVGDILDETLAVKVAVGSDVIVHLAANTGVGPSVENPRKDCMMNVIGTFNYLEAARQNKVERFVFASSGAPAGEVEPPIHEELAPHPVSPYGASKLAGEGYCSAYYKTYGTKTVTLRFGNVYGPGSGHKTSVVAKFIRQAMKEKPLEIYGDGNQTRDFIFIDDLVHAIRLAVKAENACGETFQIATNKETTVGEMVQILLPILEKHGIDNINIYHSGKRQGDVTRNFSDTSKADALLGWRCEYDLKQGLEKTVQWFLRQNI</sequence>
<dbReference type="Pfam" id="PF01370">
    <property type="entry name" value="Epimerase"/>
    <property type="match status" value="1"/>
</dbReference>
<protein>
    <submittedName>
        <fullName evidence="3">UDP-glucose 4-epimerase</fullName>
    </submittedName>
</protein>
<dbReference type="Gene3D" id="3.90.25.10">
    <property type="entry name" value="UDP-galactose 4-epimerase, domain 1"/>
    <property type="match status" value="1"/>
</dbReference>
<dbReference type="InterPro" id="IPR036291">
    <property type="entry name" value="NAD(P)-bd_dom_sf"/>
</dbReference>
<dbReference type="InterPro" id="IPR001509">
    <property type="entry name" value="Epimerase_deHydtase"/>
</dbReference>
<dbReference type="PANTHER" id="PTHR43000">
    <property type="entry name" value="DTDP-D-GLUCOSE 4,6-DEHYDRATASE-RELATED"/>
    <property type="match status" value="1"/>
</dbReference>
<dbReference type="AlphaFoldDB" id="A0A5K8A656"/>
<dbReference type="Gene3D" id="3.40.50.720">
    <property type="entry name" value="NAD(P)-binding Rossmann-like Domain"/>
    <property type="match status" value="1"/>
</dbReference>
<proteinExistence type="inferred from homology"/>
<gene>
    <name evidence="3" type="ORF">DSCOOX_08400</name>
</gene>
<comment type="similarity">
    <text evidence="1">Belongs to the NAD(P)-dependent epimerase/dehydratase family.</text>
</comment>
<dbReference type="Proteomes" id="UP000422108">
    <property type="component" value="Chromosome"/>
</dbReference>
<name>A0A5K8A656_9BACT</name>
<evidence type="ECO:0000313" key="3">
    <source>
        <dbReference type="EMBL" id="BBO87660.1"/>
    </source>
</evidence>
<dbReference type="RefSeq" id="WP_155309082.1">
    <property type="nucleotide sequence ID" value="NZ_AP021879.1"/>
</dbReference>
<feature type="domain" description="NAD-dependent epimerase/dehydratase" evidence="2">
    <location>
        <begin position="5"/>
        <end position="253"/>
    </location>
</feature>
<dbReference type="EMBL" id="AP021879">
    <property type="protein sequence ID" value="BBO87660.1"/>
    <property type="molecule type" value="Genomic_DNA"/>
</dbReference>
<reference evidence="3 4" key="1">
    <citation type="submission" date="2019-11" db="EMBL/GenBank/DDBJ databases">
        <title>Comparative genomics of hydrocarbon-degrading Desulfosarcina strains.</title>
        <authorList>
            <person name="Watanabe M."/>
            <person name="Kojima H."/>
            <person name="Fukui M."/>
        </authorList>
    </citation>
    <scope>NUCLEOTIDE SEQUENCE [LARGE SCALE GENOMIC DNA]</scope>
    <source>
        <strain evidence="4">oXyS1</strain>
    </source>
</reference>
<evidence type="ECO:0000259" key="2">
    <source>
        <dbReference type="Pfam" id="PF01370"/>
    </source>
</evidence>
<evidence type="ECO:0000256" key="1">
    <source>
        <dbReference type="ARBA" id="ARBA00007637"/>
    </source>
</evidence>
<keyword evidence="4" id="KW-1185">Reference proteome</keyword>
<organism evidence="3 4">
    <name type="scientific">Desulfosarcina ovata subsp. ovata</name>
    <dbReference type="NCBI Taxonomy" id="2752305"/>
    <lineage>
        <taxon>Bacteria</taxon>
        <taxon>Pseudomonadati</taxon>
        <taxon>Thermodesulfobacteriota</taxon>
        <taxon>Desulfobacteria</taxon>
        <taxon>Desulfobacterales</taxon>
        <taxon>Desulfosarcinaceae</taxon>
        <taxon>Desulfosarcina</taxon>
    </lineage>
</organism>
<dbReference type="SUPFAM" id="SSF51735">
    <property type="entry name" value="NAD(P)-binding Rossmann-fold domains"/>
    <property type="match status" value="1"/>
</dbReference>
<accession>A0A5K8A656</accession>
<evidence type="ECO:0000313" key="4">
    <source>
        <dbReference type="Proteomes" id="UP000422108"/>
    </source>
</evidence>